<accession>A0ACB6ZUM3</accession>
<evidence type="ECO:0000313" key="2">
    <source>
        <dbReference type="Proteomes" id="UP000886501"/>
    </source>
</evidence>
<reference evidence="1" key="2">
    <citation type="journal article" date="2020" name="Nat. Commun.">
        <title>Large-scale genome sequencing of mycorrhizal fungi provides insights into the early evolution of symbiotic traits.</title>
        <authorList>
            <person name="Miyauchi S."/>
            <person name="Kiss E."/>
            <person name="Kuo A."/>
            <person name="Drula E."/>
            <person name="Kohler A."/>
            <person name="Sanchez-Garcia M."/>
            <person name="Morin E."/>
            <person name="Andreopoulos B."/>
            <person name="Barry K.W."/>
            <person name="Bonito G."/>
            <person name="Buee M."/>
            <person name="Carver A."/>
            <person name="Chen C."/>
            <person name="Cichocki N."/>
            <person name="Clum A."/>
            <person name="Culley D."/>
            <person name="Crous P.W."/>
            <person name="Fauchery L."/>
            <person name="Girlanda M."/>
            <person name="Hayes R.D."/>
            <person name="Keri Z."/>
            <person name="LaButti K."/>
            <person name="Lipzen A."/>
            <person name="Lombard V."/>
            <person name="Magnuson J."/>
            <person name="Maillard F."/>
            <person name="Murat C."/>
            <person name="Nolan M."/>
            <person name="Ohm R.A."/>
            <person name="Pangilinan J."/>
            <person name="Pereira M.F."/>
            <person name="Perotto S."/>
            <person name="Peter M."/>
            <person name="Pfister S."/>
            <person name="Riley R."/>
            <person name="Sitrit Y."/>
            <person name="Stielow J.B."/>
            <person name="Szollosi G."/>
            <person name="Zifcakova L."/>
            <person name="Stursova M."/>
            <person name="Spatafora J.W."/>
            <person name="Tedersoo L."/>
            <person name="Vaario L.M."/>
            <person name="Yamada A."/>
            <person name="Yan M."/>
            <person name="Wang P."/>
            <person name="Xu J."/>
            <person name="Bruns T."/>
            <person name="Baldrian P."/>
            <person name="Vilgalys R."/>
            <person name="Dunand C."/>
            <person name="Henrissat B."/>
            <person name="Grigoriev I.V."/>
            <person name="Hibbett D."/>
            <person name="Nagy L.G."/>
            <person name="Martin F.M."/>
        </authorList>
    </citation>
    <scope>NUCLEOTIDE SEQUENCE</scope>
    <source>
        <strain evidence="1">P2</strain>
    </source>
</reference>
<keyword evidence="2" id="KW-1185">Reference proteome</keyword>
<reference evidence="1" key="1">
    <citation type="submission" date="2019-10" db="EMBL/GenBank/DDBJ databases">
        <authorList>
            <consortium name="DOE Joint Genome Institute"/>
            <person name="Kuo A."/>
            <person name="Miyauchi S."/>
            <person name="Kiss E."/>
            <person name="Drula E."/>
            <person name="Kohler A."/>
            <person name="Sanchez-Garcia M."/>
            <person name="Andreopoulos B."/>
            <person name="Barry K.W."/>
            <person name="Bonito G."/>
            <person name="Buee M."/>
            <person name="Carver A."/>
            <person name="Chen C."/>
            <person name="Cichocki N."/>
            <person name="Clum A."/>
            <person name="Culley D."/>
            <person name="Crous P.W."/>
            <person name="Fauchery L."/>
            <person name="Girlanda M."/>
            <person name="Hayes R."/>
            <person name="Keri Z."/>
            <person name="Labutti K."/>
            <person name="Lipzen A."/>
            <person name="Lombard V."/>
            <person name="Magnuson J."/>
            <person name="Maillard F."/>
            <person name="Morin E."/>
            <person name="Murat C."/>
            <person name="Nolan M."/>
            <person name="Ohm R."/>
            <person name="Pangilinan J."/>
            <person name="Pereira M."/>
            <person name="Perotto S."/>
            <person name="Peter M."/>
            <person name="Riley R."/>
            <person name="Sitrit Y."/>
            <person name="Stielow B."/>
            <person name="Szollosi G."/>
            <person name="Zifcakova L."/>
            <person name="Stursova M."/>
            <person name="Spatafora J.W."/>
            <person name="Tedersoo L."/>
            <person name="Vaario L.-M."/>
            <person name="Yamada A."/>
            <person name="Yan M."/>
            <person name="Wang P."/>
            <person name="Xu J."/>
            <person name="Bruns T."/>
            <person name="Baldrian P."/>
            <person name="Vilgalys R."/>
            <person name="Henrissat B."/>
            <person name="Grigoriev I.V."/>
            <person name="Hibbett D."/>
            <person name="Nagy L.G."/>
            <person name="Martin F.M."/>
        </authorList>
    </citation>
    <scope>NUCLEOTIDE SEQUENCE</scope>
    <source>
        <strain evidence="1">P2</strain>
    </source>
</reference>
<sequence length="275" mass="31898">MVAELPQEIIDRIIDEIALDVLAETRDRTRDVKILSLVSSKLHHRSRMHLFQMLEITSDNFPTWCRDVRLGREGPSCYITYIRYRPSWVKVERRIGPLEGLARSPSHISAFINLRTLHFAEISLQHAGYLTCFGGLVATVRELWFEDCQMDINQFVSFVRPFKNLERLRLMRPQCMNEGKLQHWDMAEPPPLKGTLEYHQSSMATSGNTASFIHELSLLPASFSTMVFRERLDTPTAANRLLEASRRTLTKLTLGHNCEVHFCHLNCDFWFTPSY</sequence>
<dbReference type="EMBL" id="MU117964">
    <property type="protein sequence ID" value="KAF9653284.1"/>
    <property type="molecule type" value="Genomic_DNA"/>
</dbReference>
<dbReference type="Proteomes" id="UP000886501">
    <property type="component" value="Unassembled WGS sequence"/>
</dbReference>
<proteinExistence type="predicted"/>
<comment type="caution">
    <text evidence="1">The sequence shown here is derived from an EMBL/GenBank/DDBJ whole genome shotgun (WGS) entry which is preliminary data.</text>
</comment>
<protein>
    <submittedName>
        <fullName evidence="1">Uncharacterized protein</fullName>
    </submittedName>
</protein>
<evidence type="ECO:0000313" key="1">
    <source>
        <dbReference type="EMBL" id="KAF9653284.1"/>
    </source>
</evidence>
<name>A0ACB6ZUM3_THEGA</name>
<gene>
    <name evidence="1" type="ORF">BDM02DRAFT_1885931</name>
</gene>
<organism evidence="1 2">
    <name type="scientific">Thelephora ganbajun</name>
    <name type="common">Ganba fungus</name>
    <dbReference type="NCBI Taxonomy" id="370292"/>
    <lineage>
        <taxon>Eukaryota</taxon>
        <taxon>Fungi</taxon>
        <taxon>Dikarya</taxon>
        <taxon>Basidiomycota</taxon>
        <taxon>Agaricomycotina</taxon>
        <taxon>Agaricomycetes</taxon>
        <taxon>Thelephorales</taxon>
        <taxon>Thelephoraceae</taxon>
        <taxon>Thelephora</taxon>
    </lineage>
</organism>